<comment type="subcellular location">
    <subcellularLocation>
        <location evidence="1">Cell membrane</location>
        <topology evidence="1">Multi-pass membrane protein</topology>
    </subcellularLocation>
</comment>
<dbReference type="STRING" id="433924.NS331_17040"/>
<dbReference type="GO" id="GO:0005886">
    <property type="term" value="C:plasma membrane"/>
    <property type="evidence" value="ECO:0007669"/>
    <property type="project" value="UniProtKB-SubCell"/>
</dbReference>
<feature type="transmembrane region" description="Helical" evidence="6">
    <location>
        <begin position="112"/>
        <end position="133"/>
    </location>
</feature>
<evidence type="ECO:0000256" key="3">
    <source>
        <dbReference type="ARBA" id="ARBA00022692"/>
    </source>
</evidence>
<evidence type="ECO:0000256" key="4">
    <source>
        <dbReference type="ARBA" id="ARBA00022989"/>
    </source>
</evidence>
<feature type="transmembrane region" description="Helical" evidence="6">
    <location>
        <begin position="145"/>
        <end position="168"/>
    </location>
</feature>
<dbReference type="PANTHER" id="PTHR30086">
    <property type="entry name" value="ARGININE EXPORTER PROTEIN ARGO"/>
    <property type="match status" value="1"/>
</dbReference>
<dbReference type="Proteomes" id="UP000255265">
    <property type="component" value="Unassembled WGS sequence"/>
</dbReference>
<keyword evidence="2" id="KW-1003">Cell membrane</keyword>
<evidence type="ECO:0000313" key="8">
    <source>
        <dbReference type="Proteomes" id="UP000255265"/>
    </source>
</evidence>
<evidence type="ECO:0000256" key="5">
    <source>
        <dbReference type="ARBA" id="ARBA00023136"/>
    </source>
</evidence>
<keyword evidence="3 6" id="KW-0812">Transmembrane</keyword>
<organism evidence="7 8">
    <name type="scientific">Pseudacidovorax intermedius</name>
    <dbReference type="NCBI Taxonomy" id="433924"/>
    <lineage>
        <taxon>Bacteria</taxon>
        <taxon>Pseudomonadati</taxon>
        <taxon>Pseudomonadota</taxon>
        <taxon>Betaproteobacteria</taxon>
        <taxon>Burkholderiales</taxon>
        <taxon>Comamonadaceae</taxon>
        <taxon>Pseudacidovorax</taxon>
    </lineage>
</organism>
<feature type="transmembrane region" description="Helical" evidence="6">
    <location>
        <begin position="180"/>
        <end position="197"/>
    </location>
</feature>
<keyword evidence="8" id="KW-1185">Reference proteome</keyword>
<comment type="caution">
    <text evidence="7">The sequence shown here is derived from an EMBL/GenBank/DDBJ whole genome shotgun (WGS) entry which is preliminary data.</text>
</comment>
<accession>A0A370FPB7</accession>
<dbReference type="EMBL" id="QQAV01000001">
    <property type="protein sequence ID" value="RDI29577.1"/>
    <property type="molecule type" value="Genomic_DNA"/>
</dbReference>
<dbReference type="RefSeq" id="WP_017762396.1">
    <property type="nucleotide sequence ID" value="NZ_QQAV01000001.1"/>
</dbReference>
<keyword evidence="5 6" id="KW-0472">Membrane</keyword>
<evidence type="ECO:0000313" key="7">
    <source>
        <dbReference type="EMBL" id="RDI29577.1"/>
    </source>
</evidence>
<evidence type="ECO:0000256" key="6">
    <source>
        <dbReference type="SAM" id="Phobius"/>
    </source>
</evidence>
<dbReference type="InterPro" id="IPR001123">
    <property type="entry name" value="LeuE-type"/>
</dbReference>
<dbReference type="GO" id="GO:0015171">
    <property type="term" value="F:amino acid transmembrane transporter activity"/>
    <property type="evidence" value="ECO:0007669"/>
    <property type="project" value="TreeGrafter"/>
</dbReference>
<gene>
    <name evidence="7" type="ORF">DFR41_1011338</name>
</gene>
<sequence>MTWQEFTALLVLASAMSFSPGPNTTLSTTLAANGGLPRAMRFVCAVPVGWSLLLLLTAAGLGALVTAAPAVRVAVKAAGIAYLLWMAWRLWGADRMAQASAAQLQVGFWQGVGLQFVNIKAWLLALAIVAGWVSGQAQPMVRTGIVTGVMILFALASNLAYAAAGALLRGWLAQGRRLLMFNRAMALLLVLTAVWMVKA</sequence>
<name>A0A370FPB7_9BURK</name>
<proteinExistence type="predicted"/>
<dbReference type="OrthoDB" id="9812084at2"/>
<evidence type="ECO:0000256" key="1">
    <source>
        <dbReference type="ARBA" id="ARBA00004651"/>
    </source>
</evidence>
<dbReference type="AlphaFoldDB" id="A0A370FPB7"/>
<evidence type="ECO:0000256" key="2">
    <source>
        <dbReference type="ARBA" id="ARBA00022475"/>
    </source>
</evidence>
<dbReference type="GO" id="GO:0033228">
    <property type="term" value="P:cysteine export across plasma membrane"/>
    <property type="evidence" value="ECO:0007669"/>
    <property type="project" value="TreeGrafter"/>
</dbReference>
<protein>
    <submittedName>
        <fullName evidence="7">Threonine/homoserine/homoserine lactone efflux protein</fullName>
    </submittedName>
</protein>
<feature type="transmembrane region" description="Helical" evidence="6">
    <location>
        <begin position="47"/>
        <end position="66"/>
    </location>
</feature>
<feature type="transmembrane region" description="Helical" evidence="6">
    <location>
        <begin position="73"/>
        <end position="92"/>
    </location>
</feature>
<reference evidence="7 8" key="1">
    <citation type="submission" date="2018-07" db="EMBL/GenBank/DDBJ databases">
        <title>Genomic Encyclopedia of Type Strains, Phase IV (KMG-IV): sequencing the most valuable type-strain genomes for metagenomic binning, comparative biology and taxonomic classification.</title>
        <authorList>
            <person name="Goeker M."/>
        </authorList>
    </citation>
    <scope>NUCLEOTIDE SEQUENCE [LARGE SCALE GENOMIC DNA]</scope>
    <source>
        <strain evidence="7 8">DSM 21352</strain>
    </source>
</reference>
<keyword evidence="4 6" id="KW-1133">Transmembrane helix</keyword>
<dbReference type="PANTHER" id="PTHR30086:SF20">
    <property type="entry name" value="ARGININE EXPORTER PROTEIN ARGO-RELATED"/>
    <property type="match status" value="1"/>
</dbReference>
<dbReference type="Pfam" id="PF01810">
    <property type="entry name" value="LysE"/>
    <property type="match status" value="1"/>
</dbReference>